<dbReference type="Gramene" id="PGSC0003DMT400087667">
    <property type="protein sequence ID" value="PGSC0003DMT400087667"/>
    <property type="gene ID" value="PGSC0003DMG400037238"/>
</dbReference>
<name>M1DEA5_SOLTU</name>
<sequence length="69" mass="7952">MCCKESFGEVSVPHRTTRRAALWPLHRPSVLAFRILKGLAHWNFRWSDYPLGDTPIALGDRKAYPSSFH</sequence>
<reference evidence="2" key="1">
    <citation type="journal article" date="2011" name="Nature">
        <title>Genome sequence and analysis of the tuber crop potato.</title>
        <authorList>
            <consortium name="The Potato Genome Sequencing Consortium"/>
        </authorList>
    </citation>
    <scope>NUCLEOTIDE SEQUENCE [LARGE SCALE GENOMIC DNA]</scope>
    <source>
        <strain evidence="2">cv. DM1-3 516 R44</strain>
    </source>
</reference>
<evidence type="ECO:0000313" key="1">
    <source>
        <dbReference type="EnsemblPlants" id="PGSC0003DMT400087667"/>
    </source>
</evidence>
<organism evidence="1 2">
    <name type="scientific">Solanum tuberosum</name>
    <name type="common">Potato</name>
    <dbReference type="NCBI Taxonomy" id="4113"/>
    <lineage>
        <taxon>Eukaryota</taxon>
        <taxon>Viridiplantae</taxon>
        <taxon>Streptophyta</taxon>
        <taxon>Embryophyta</taxon>
        <taxon>Tracheophyta</taxon>
        <taxon>Spermatophyta</taxon>
        <taxon>Magnoliopsida</taxon>
        <taxon>eudicotyledons</taxon>
        <taxon>Gunneridae</taxon>
        <taxon>Pentapetalae</taxon>
        <taxon>asterids</taxon>
        <taxon>lamiids</taxon>
        <taxon>Solanales</taxon>
        <taxon>Solanaceae</taxon>
        <taxon>Solanoideae</taxon>
        <taxon>Solaneae</taxon>
        <taxon>Solanum</taxon>
    </lineage>
</organism>
<dbReference type="Proteomes" id="UP000011115">
    <property type="component" value="Unassembled WGS sequence"/>
</dbReference>
<dbReference type="PaxDb" id="4113-PGSC0003DMT400087667"/>
<accession>M1DEA5</accession>
<proteinExistence type="predicted"/>
<evidence type="ECO:0000313" key="2">
    <source>
        <dbReference type="Proteomes" id="UP000011115"/>
    </source>
</evidence>
<protein>
    <submittedName>
        <fullName evidence="1">Uncharacterized protein</fullName>
    </submittedName>
</protein>
<reference evidence="1" key="2">
    <citation type="submission" date="2015-06" db="UniProtKB">
        <authorList>
            <consortium name="EnsemblPlants"/>
        </authorList>
    </citation>
    <scope>IDENTIFICATION</scope>
    <source>
        <strain evidence="1">DM1-3 516 R44</strain>
    </source>
</reference>
<dbReference type="EnsemblPlants" id="PGSC0003DMT400087667">
    <property type="protein sequence ID" value="PGSC0003DMT400087667"/>
    <property type="gene ID" value="PGSC0003DMG400037238"/>
</dbReference>
<keyword evidence="2" id="KW-1185">Reference proteome</keyword>
<dbReference type="AlphaFoldDB" id="M1DEA5"/>
<dbReference type="HOGENOM" id="CLU_2780786_0_0_1"/>
<dbReference type="InParanoid" id="M1DEA5"/>